<evidence type="ECO:0000313" key="2">
    <source>
        <dbReference type="EMBL" id="RKU44757.1"/>
    </source>
</evidence>
<keyword evidence="3" id="KW-1185">Reference proteome</keyword>
<dbReference type="EMBL" id="QVQW01000027">
    <property type="protein sequence ID" value="RKU44757.1"/>
    <property type="molecule type" value="Genomic_DNA"/>
</dbReference>
<feature type="compositionally biased region" description="Polar residues" evidence="1">
    <location>
        <begin position="52"/>
        <end position="63"/>
    </location>
</feature>
<evidence type="ECO:0000256" key="1">
    <source>
        <dbReference type="SAM" id="MobiDB-lite"/>
    </source>
</evidence>
<feature type="region of interest" description="Disordered" evidence="1">
    <location>
        <begin position="235"/>
        <end position="298"/>
    </location>
</feature>
<evidence type="ECO:0008006" key="4">
    <source>
        <dbReference type="Google" id="ProtNLM"/>
    </source>
</evidence>
<accession>A0A420YA91</accession>
<sequence length="600" mass="67145">MTCHISPTKHTLQPGYSYLSSYRQAFQHIPSADQRAIASHNGRGSDARRRTFSLQTQRTSTPTEARKDNSLLQALSDKYFARPTPRPSMVKLEGEPQHKTPPSRKAEQATSSQRRVPENPRLAPCQVNSRDDSTRTHGQHRKNQLSMSSDRGKSPVMESDVDSYASCPSTPDAGSLFSSRATTPEDDDDEVDLTPETMLARKKREIVDSNMKLFTQLCYWWFARALGLVECAGGKRKRTDQPSENNLGGSNSNQNPPPGGTQKRQFSDDNRSGGLAPDGGDDEDDDSGGNRAAGKKRAKRDLDEGLKFACPFFKHDSAKYGTQRTCCGPGWENVHRVKEHLYRRHRAPKFVCLRCNEAFRTEDLYRTHQRAASPCSLQDPCAPDGFDEAKEKQLRARQKNNRPTTERQKWEDVYSILFPDDLVPSPYHDKAESKADNRYASDQLAWVEQYVHREVLPMVRHEMEREVAAELDAVGEKMRKRTMDLAQGMAVRMFQACCAQGFRQLPRQSSTPPPPGSPANPESGSTTPEPHTLMLPVEQLGESAPEYDADPLDGVALMENGGYSLDKEGMDFLDQFFDDSTGAVNSGFTLPYGNWTTSTV</sequence>
<comment type="caution">
    <text evidence="2">The sequence shown here is derived from an EMBL/GenBank/DDBJ whole genome shotgun (WGS) entry which is preliminary data.</text>
</comment>
<dbReference type="Proteomes" id="UP000275385">
    <property type="component" value="Unassembled WGS sequence"/>
</dbReference>
<feature type="compositionally biased region" description="Polar residues" evidence="1">
    <location>
        <begin position="242"/>
        <end position="254"/>
    </location>
</feature>
<proteinExistence type="predicted"/>
<reference evidence="2 3" key="1">
    <citation type="submission" date="2018-08" db="EMBL/GenBank/DDBJ databases">
        <title>Draft genome of the lignicolous fungus Coniochaeta pulveracea.</title>
        <authorList>
            <person name="Borstlap C.J."/>
            <person name="De Witt R.N."/>
            <person name="Botha A."/>
            <person name="Volschenk H."/>
        </authorList>
    </citation>
    <scope>NUCLEOTIDE SEQUENCE [LARGE SCALE GENOMIC DNA]</scope>
    <source>
        <strain evidence="2 3">CAB683</strain>
    </source>
</reference>
<feature type="region of interest" description="Disordered" evidence="1">
    <location>
        <begin position="33"/>
        <end position="196"/>
    </location>
</feature>
<dbReference type="OrthoDB" id="4161727at2759"/>
<feature type="region of interest" description="Disordered" evidence="1">
    <location>
        <begin position="505"/>
        <end position="532"/>
    </location>
</feature>
<protein>
    <recommendedName>
        <fullName evidence="4">C2H2-type domain-containing protein</fullName>
    </recommendedName>
</protein>
<evidence type="ECO:0000313" key="3">
    <source>
        <dbReference type="Proteomes" id="UP000275385"/>
    </source>
</evidence>
<dbReference type="PANTHER" id="PTHR38166">
    <property type="entry name" value="C2H2-TYPE DOMAIN-CONTAINING PROTEIN-RELATED"/>
    <property type="match status" value="1"/>
</dbReference>
<organism evidence="2 3">
    <name type="scientific">Coniochaeta pulveracea</name>
    <dbReference type="NCBI Taxonomy" id="177199"/>
    <lineage>
        <taxon>Eukaryota</taxon>
        <taxon>Fungi</taxon>
        <taxon>Dikarya</taxon>
        <taxon>Ascomycota</taxon>
        <taxon>Pezizomycotina</taxon>
        <taxon>Sordariomycetes</taxon>
        <taxon>Sordariomycetidae</taxon>
        <taxon>Coniochaetales</taxon>
        <taxon>Coniochaetaceae</taxon>
        <taxon>Coniochaeta</taxon>
    </lineage>
</organism>
<feature type="compositionally biased region" description="Acidic residues" evidence="1">
    <location>
        <begin position="184"/>
        <end position="193"/>
    </location>
</feature>
<dbReference type="STRING" id="177199.A0A420YA91"/>
<dbReference type="AlphaFoldDB" id="A0A420YA91"/>
<gene>
    <name evidence="2" type="ORF">DL546_005890</name>
</gene>
<name>A0A420YA91_9PEZI</name>
<dbReference type="PANTHER" id="PTHR38166:SF1">
    <property type="entry name" value="C2H2-TYPE DOMAIN-CONTAINING PROTEIN"/>
    <property type="match status" value="1"/>
</dbReference>